<dbReference type="PANTHER" id="PTHR42810">
    <property type="entry name" value="PURINE PERMEASE C1399.01C-RELATED"/>
    <property type="match status" value="1"/>
</dbReference>
<name>A0ABN7I5V2_9BURK</name>
<dbReference type="NCBIfam" id="TIGR00801">
    <property type="entry name" value="ncs2"/>
    <property type="match status" value="1"/>
</dbReference>
<sequence length="549" mass="57253">MQPASSASSAASHEADGVESSADLVYGPHDRPAPAIAFVAALQHLLAILVPIVTPGLLICQALGVSSRDTTLIVSMSLVISGIATFLQCKRVGPLGAGLLIVQGTSFNFVGPLIAGGSLMVKQGTPVQTVMAAIFGVVIAGSFVEMAVSRILPFVKRLITPLVTGIVVLLIGLTLIKVGLISMGGGYGAISKGDFASVGNLTLSGVVLGTIIVLNRVPVAWIRSTALVIALAIGYAVAGAMGRLDFTGARQAALFQIPTPLHFGLGFSWSLFVPMLIIYLVTSLEAIGDVTATSKVSKEPVEGPVWMRRIKGGVLVNGFNSLLAGFFNTFPSSVFAQNNGVIQLTGIASRYVGLWIAGMLIVLGLFPPVAGMLQAVPEPVLGGAAMVMFGAVAASGINILAGIRLDRRALLIIAISLALGLGVSQVPEILNSLPHALKNVLESGVATGGICALILNWFLPEKASRGRHVNDVEISGEREGRAEKRDSLAQSLAFSIDAAIAARTGLPRRFLSEEHRPPDFAKPLWIGARRIAMAFEQASIEIKDLTNPS</sequence>
<feature type="transmembrane region" description="Helical" evidence="8">
    <location>
        <begin position="409"/>
        <end position="427"/>
    </location>
</feature>
<comment type="caution">
    <text evidence="9">The sequence shown here is derived from an EMBL/GenBank/DDBJ whole genome shotgun (WGS) entry which is preliminary data.</text>
</comment>
<evidence type="ECO:0000256" key="3">
    <source>
        <dbReference type="ARBA" id="ARBA00022448"/>
    </source>
</evidence>
<evidence type="ECO:0000256" key="6">
    <source>
        <dbReference type="ARBA" id="ARBA00022989"/>
    </source>
</evidence>
<feature type="transmembrane region" description="Helical" evidence="8">
    <location>
        <begin position="158"/>
        <end position="183"/>
    </location>
</feature>
<keyword evidence="5 8" id="KW-0812">Transmembrane</keyword>
<reference evidence="9 10" key="1">
    <citation type="submission" date="2020-10" db="EMBL/GenBank/DDBJ databases">
        <authorList>
            <person name="Peeters C."/>
        </authorList>
    </citation>
    <scope>NUCLEOTIDE SEQUENCE [LARGE SCALE GENOMIC DNA]</scope>
    <source>
        <strain evidence="9 10">LMG 28140</strain>
    </source>
</reference>
<evidence type="ECO:0000256" key="7">
    <source>
        <dbReference type="ARBA" id="ARBA00023136"/>
    </source>
</evidence>
<evidence type="ECO:0000256" key="5">
    <source>
        <dbReference type="ARBA" id="ARBA00022692"/>
    </source>
</evidence>
<dbReference type="NCBIfam" id="TIGR03173">
    <property type="entry name" value="pbuX"/>
    <property type="match status" value="1"/>
</dbReference>
<evidence type="ECO:0000256" key="8">
    <source>
        <dbReference type="SAM" id="Phobius"/>
    </source>
</evidence>
<comment type="subcellular location">
    <subcellularLocation>
        <location evidence="1">Cell membrane</location>
        <topology evidence="1">Multi-pass membrane protein</topology>
    </subcellularLocation>
</comment>
<keyword evidence="3" id="KW-0813">Transport</keyword>
<evidence type="ECO:0000256" key="4">
    <source>
        <dbReference type="ARBA" id="ARBA00022475"/>
    </source>
</evidence>
<feature type="transmembrane region" description="Helical" evidence="8">
    <location>
        <begin position="35"/>
        <end position="59"/>
    </location>
</feature>
<proteinExistence type="inferred from homology"/>
<evidence type="ECO:0000256" key="2">
    <source>
        <dbReference type="ARBA" id="ARBA00008821"/>
    </source>
</evidence>
<keyword evidence="7 8" id="KW-0472">Membrane</keyword>
<feature type="transmembrane region" description="Helical" evidence="8">
    <location>
        <begin position="439"/>
        <end position="459"/>
    </location>
</feature>
<keyword evidence="4" id="KW-1003">Cell membrane</keyword>
<feature type="transmembrane region" description="Helical" evidence="8">
    <location>
        <begin position="100"/>
        <end position="121"/>
    </location>
</feature>
<evidence type="ECO:0000313" key="10">
    <source>
        <dbReference type="Proteomes" id="UP000598032"/>
    </source>
</evidence>
<dbReference type="InterPro" id="IPR017588">
    <property type="entry name" value="UacT-like"/>
</dbReference>
<evidence type="ECO:0000256" key="1">
    <source>
        <dbReference type="ARBA" id="ARBA00004651"/>
    </source>
</evidence>
<dbReference type="Pfam" id="PF00860">
    <property type="entry name" value="Xan_ur_permease"/>
    <property type="match status" value="1"/>
</dbReference>
<feature type="transmembrane region" description="Helical" evidence="8">
    <location>
        <begin position="71"/>
        <end position="88"/>
    </location>
</feature>
<dbReference type="PROSITE" id="PS01116">
    <property type="entry name" value="XANTH_URACIL_PERMASE"/>
    <property type="match status" value="1"/>
</dbReference>
<dbReference type="InterPro" id="IPR006042">
    <property type="entry name" value="Xan_ur_permease"/>
</dbReference>
<feature type="transmembrane region" description="Helical" evidence="8">
    <location>
        <begin position="220"/>
        <end position="240"/>
    </location>
</feature>
<accession>A0ABN7I5V2</accession>
<keyword evidence="6 8" id="KW-1133">Transmembrane helix</keyword>
<dbReference type="InterPro" id="IPR006043">
    <property type="entry name" value="NCS2"/>
</dbReference>
<dbReference type="NCBIfam" id="NF037981">
    <property type="entry name" value="NCS2_1"/>
    <property type="match status" value="1"/>
</dbReference>
<feature type="transmembrane region" description="Helical" evidence="8">
    <location>
        <begin position="351"/>
        <end position="374"/>
    </location>
</feature>
<evidence type="ECO:0000313" key="9">
    <source>
        <dbReference type="EMBL" id="CAD6554064.1"/>
    </source>
</evidence>
<dbReference type="EMBL" id="CAJHCP010000013">
    <property type="protein sequence ID" value="CAD6554064.1"/>
    <property type="molecule type" value="Genomic_DNA"/>
</dbReference>
<gene>
    <name evidence="9" type="primary">xanP</name>
    <name evidence="9" type="ORF">LMG28140_05427</name>
</gene>
<feature type="transmembrane region" description="Helical" evidence="8">
    <location>
        <begin position="195"/>
        <end position="214"/>
    </location>
</feature>
<feature type="transmembrane region" description="Helical" evidence="8">
    <location>
        <begin position="261"/>
        <end position="281"/>
    </location>
</feature>
<dbReference type="PANTHER" id="PTHR42810:SF2">
    <property type="entry name" value="PURINE PERMEASE C1399.01C-RELATED"/>
    <property type="match status" value="1"/>
</dbReference>
<feature type="transmembrane region" description="Helical" evidence="8">
    <location>
        <begin position="380"/>
        <end position="402"/>
    </location>
</feature>
<feature type="transmembrane region" description="Helical" evidence="8">
    <location>
        <begin position="133"/>
        <end position="152"/>
    </location>
</feature>
<protein>
    <submittedName>
        <fullName evidence="9">Xanthine permease XanP</fullName>
    </submittedName>
</protein>
<organism evidence="9 10">
    <name type="scientific">Paraburkholderia metrosideri</name>
    <dbReference type="NCBI Taxonomy" id="580937"/>
    <lineage>
        <taxon>Bacteria</taxon>
        <taxon>Pseudomonadati</taxon>
        <taxon>Pseudomonadota</taxon>
        <taxon>Betaproteobacteria</taxon>
        <taxon>Burkholderiales</taxon>
        <taxon>Burkholderiaceae</taxon>
        <taxon>Paraburkholderia</taxon>
    </lineage>
</organism>
<keyword evidence="10" id="KW-1185">Reference proteome</keyword>
<comment type="similarity">
    <text evidence="2">Belongs to the nucleobase:cation symporter-2 (NCS2) (TC 2.A.40) family.</text>
</comment>
<dbReference type="Proteomes" id="UP000598032">
    <property type="component" value="Unassembled WGS sequence"/>
</dbReference>